<proteinExistence type="predicted"/>
<gene>
    <name evidence="2" type="ORF">CmeUKMEL1_04640</name>
</gene>
<evidence type="ECO:0000313" key="2">
    <source>
        <dbReference type="EMBL" id="POM82887.1"/>
    </source>
</evidence>
<comment type="caution">
    <text evidence="2">The sequence shown here is derived from an EMBL/GenBank/DDBJ whole genome shotgun (WGS) entry which is preliminary data.</text>
</comment>
<dbReference type="VEuPathDB" id="CryptoDB:CmeUKMEL1_04640"/>
<dbReference type="AlphaFoldDB" id="A0A2P4YYK5"/>
<name>A0A2P4YYK5_9CRYT</name>
<keyword evidence="1" id="KW-1133">Transmembrane helix</keyword>
<keyword evidence="1" id="KW-0472">Membrane</keyword>
<reference evidence="2 3" key="1">
    <citation type="submission" date="2014-04" db="EMBL/GenBank/DDBJ databases">
        <title>Comparative Genomics of Cryptosporidium Species.</title>
        <authorList>
            <person name="Silva J.C."/>
            <person name="Su Q."/>
            <person name="Chalmers R."/>
            <person name="Chibucos M.C."/>
            <person name="Elwin K."/>
            <person name="Godinez A."/>
            <person name="Guo F."/>
            <person name="Huynh K."/>
            <person name="Orvis J."/>
            <person name="Ott S."/>
            <person name="Sadzewicz L."/>
            <person name="Sengamalay N."/>
            <person name="Shetty A."/>
            <person name="Sun M."/>
            <person name="Tallon L."/>
            <person name="Xiao L."/>
            <person name="Zhang H."/>
            <person name="Fraser C.M."/>
            <person name="Zhu G."/>
            <person name="Kissinger J."/>
            <person name="Widmer G."/>
        </authorList>
    </citation>
    <scope>NUCLEOTIDE SEQUENCE [LARGE SCALE GENOMIC DNA]</scope>
    <source>
        <strain evidence="2 3">UKMEL1</strain>
    </source>
</reference>
<protein>
    <submittedName>
        <fullName evidence="2">Putative integral membrane protein</fullName>
    </submittedName>
</protein>
<evidence type="ECO:0000313" key="3">
    <source>
        <dbReference type="Proteomes" id="UP000236928"/>
    </source>
</evidence>
<keyword evidence="1" id="KW-0812">Transmembrane</keyword>
<organism evidence="2 3">
    <name type="scientific">Cryptosporidium meleagridis</name>
    <dbReference type="NCBI Taxonomy" id="93969"/>
    <lineage>
        <taxon>Eukaryota</taxon>
        <taxon>Sar</taxon>
        <taxon>Alveolata</taxon>
        <taxon>Apicomplexa</taxon>
        <taxon>Conoidasida</taxon>
        <taxon>Coccidia</taxon>
        <taxon>Eucoccidiorida</taxon>
        <taxon>Eimeriorina</taxon>
        <taxon>Cryptosporidiidae</taxon>
        <taxon>Cryptosporidium</taxon>
    </lineage>
</organism>
<dbReference type="EMBL" id="JIBK01000008">
    <property type="protein sequence ID" value="POM82887.1"/>
    <property type="molecule type" value="Genomic_DNA"/>
</dbReference>
<feature type="transmembrane region" description="Helical" evidence="1">
    <location>
        <begin position="42"/>
        <end position="65"/>
    </location>
</feature>
<sequence length="89" mass="9952">MNSYTAFCMMALVSGSNGIISIIMGGLYFFKILLLELPSEHNIADSVALLLTGTCYMGLFIYCIIQIFKKKIWATTNFSSVEMRPLLNN</sequence>
<keyword evidence="3" id="KW-1185">Reference proteome</keyword>
<evidence type="ECO:0000256" key="1">
    <source>
        <dbReference type="SAM" id="Phobius"/>
    </source>
</evidence>
<accession>A0A2P4YYK5</accession>
<feature type="transmembrane region" description="Helical" evidence="1">
    <location>
        <begin position="7"/>
        <end position="30"/>
    </location>
</feature>
<dbReference type="Proteomes" id="UP000236928">
    <property type="component" value="Unassembled WGS sequence"/>
</dbReference>